<comment type="caution">
    <text evidence="1">The sequence shown here is derived from an EMBL/GenBank/DDBJ whole genome shotgun (WGS) entry which is preliminary data.</text>
</comment>
<evidence type="ECO:0000313" key="1">
    <source>
        <dbReference type="EMBL" id="OME93559.1"/>
    </source>
</evidence>
<protein>
    <recommendedName>
        <fullName evidence="3">Copper amine oxidase-like N-terminal domain-containing protein</fullName>
    </recommendedName>
</protein>
<dbReference type="EMBL" id="MRTF01000003">
    <property type="protein sequence ID" value="OME93559.1"/>
    <property type="molecule type" value="Genomic_DNA"/>
</dbReference>
<name>A0A1R1B329_PAELA</name>
<dbReference type="RefSeq" id="WP_076322233.1">
    <property type="nucleotide sequence ID" value="NZ_MRTF01000003.1"/>
</dbReference>
<organism evidence="1 2">
    <name type="scientific">Paenibacillus lautus</name>
    <name type="common">Bacillus lautus</name>
    <dbReference type="NCBI Taxonomy" id="1401"/>
    <lineage>
        <taxon>Bacteria</taxon>
        <taxon>Bacillati</taxon>
        <taxon>Bacillota</taxon>
        <taxon>Bacilli</taxon>
        <taxon>Bacillales</taxon>
        <taxon>Paenibacillaceae</taxon>
        <taxon>Paenibacillus</taxon>
    </lineage>
</organism>
<accession>A0A1R1B329</accession>
<gene>
    <name evidence="1" type="ORF">BK123_09840</name>
</gene>
<evidence type="ECO:0000313" key="2">
    <source>
        <dbReference type="Proteomes" id="UP000187074"/>
    </source>
</evidence>
<evidence type="ECO:0008006" key="3">
    <source>
        <dbReference type="Google" id="ProtNLM"/>
    </source>
</evidence>
<reference evidence="1 2" key="1">
    <citation type="submission" date="2016-11" db="EMBL/GenBank/DDBJ databases">
        <title>Paenibacillus species isolates.</title>
        <authorList>
            <person name="Beno S.M."/>
        </authorList>
    </citation>
    <scope>NUCLEOTIDE SEQUENCE [LARGE SCALE GENOMIC DNA]</scope>
    <source>
        <strain evidence="1 2">FSL F4-0100</strain>
    </source>
</reference>
<sequence>MKKELKTPLLIATLVSVILFISPLTKLEAASNIIPSNAYASEAIAIFLDGQIVVTKEKTYNLDGIKKSGIYLPVKLLAKLKNVKVNYEKPITVKSDNGTFKLNNTNSYLYDNTTYITIEDFYRMTGLSGKYLYEPNSLFLWSDTNGKSKTTQLIEQMDKVSDDLKIYMGKKIYIYKGEKVGHVIEIDPITSDSVRFIILLNNGKVIEEIVIGEVPDSFCTYFHYELMSYLYIGKYFWANKNLLPTSNPLLNIEKVYFKSIKMKGKELIIQAKRASGHDVTFKLSFYDDPSEPIKNGFYSTNPKSVYTNWSSNVWTKITQQKISIGMSEDQVYLSWGAPDEINSYTSANMKIDQWVYGRTYIHFHNGKLNSWTEF</sequence>
<dbReference type="Proteomes" id="UP000187074">
    <property type="component" value="Unassembled WGS sequence"/>
</dbReference>
<dbReference type="AlphaFoldDB" id="A0A1R1B329"/>
<dbReference type="OrthoDB" id="1684530at2"/>
<proteinExistence type="predicted"/>